<evidence type="ECO:0000256" key="1">
    <source>
        <dbReference type="SAM" id="MobiDB-lite"/>
    </source>
</evidence>
<sequence>MARPADWTPLRDSDPAPGDTDSIRDQVTKLTRVADSILDQVAALRRITSAGADGELRGQFVGTIGSKAGDLAVQLGKAEGRYRTASSELRQWLNALEPAQGRTLTLLTSAKQAWDAMTAKGIADPDAPPPPSFTPHPPPSAPKPSAPPAIADELLDPWKDPAVTQAHAALLAARHEAAQIAADLDAEAARHEKNIKAASQHDGLKDSRWDRLKAATHSGFGRLLSDCCNGLGWIATGLAIAALFFPGVDLLVIGAFAVTALSAVGHGVLASTGAGSLFDVGMDTVGLLSFGVGTAVGKSTEAAVGGLKATLSGGEAVAGGAKGAATAAKDGKAVTTLAGLTKPEDIADVAKQSSTLDSLNEPVADEIAQSTKNVSRELINENFRFKDAGFLRPTLDSIWQGGHKAAAMRAWTKEVTLALGDDPDVASGVAKVTRQLNTAQAAYLVATGADATDKIYGSTYPYLGVKQGTTYNRITRSPFTYIQGSSW</sequence>
<feature type="region of interest" description="Disordered" evidence="1">
    <location>
        <begin position="120"/>
        <end position="148"/>
    </location>
</feature>
<evidence type="ECO:0000313" key="3">
    <source>
        <dbReference type="Proteomes" id="UP000730482"/>
    </source>
</evidence>
<comment type="caution">
    <text evidence="2">The sequence shown here is derived from an EMBL/GenBank/DDBJ whole genome shotgun (WGS) entry which is preliminary data.</text>
</comment>
<accession>A0ABS5KMZ5</accession>
<proteinExistence type="predicted"/>
<dbReference type="Proteomes" id="UP000730482">
    <property type="component" value="Unassembled WGS sequence"/>
</dbReference>
<feature type="compositionally biased region" description="Pro residues" evidence="1">
    <location>
        <begin position="126"/>
        <end position="147"/>
    </location>
</feature>
<dbReference type="EMBL" id="JAAFYZ010000027">
    <property type="protein sequence ID" value="MBS2547375.1"/>
    <property type="molecule type" value="Genomic_DNA"/>
</dbReference>
<organism evidence="2 3">
    <name type="scientific">Catenulispora pinistramenti</name>
    <dbReference type="NCBI Taxonomy" id="2705254"/>
    <lineage>
        <taxon>Bacteria</taxon>
        <taxon>Bacillati</taxon>
        <taxon>Actinomycetota</taxon>
        <taxon>Actinomycetes</taxon>
        <taxon>Catenulisporales</taxon>
        <taxon>Catenulisporaceae</taxon>
        <taxon>Catenulispora</taxon>
    </lineage>
</organism>
<name>A0ABS5KMZ5_9ACTN</name>
<evidence type="ECO:0000313" key="2">
    <source>
        <dbReference type="EMBL" id="MBS2547375.1"/>
    </source>
</evidence>
<feature type="region of interest" description="Disordered" evidence="1">
    <location>
        <begin position="1"/>
        <end position="25"/>
    </location>
</feature>
<protein>
    <submittedName>
        <fullName evidence="2">Uncharacterized protein</fullName>
    </submittedName>
</protein>
<reference evidence="2 3" key="1">
    <citation type="submission" date="2020-02" db="EMBL/GenBank/DDBJ databases">
        <title>Acidophilic actinobacteria isolated from forest soil.</title>
        <authorList>
            <person name="Golinska P."/>
        </authorList>
    </citation>
    <scope>NUCLEOTIDE SEQUENCE [LARGE SCALE GENOMIC DNA]</scope>
    <source>
        <strain evidence="2 3">NL8</strain>
    </source>
</reference>
<dbReference type="RefSeq" id="WP_212008975.1">
    <property type="nucleotide sequence ID" value="NZ_JAAFYZ010000027.1"/>
</dbReference>
<gene>
    <name evidence="2" type="ORF">KGQ19_10860</name>
</gene>
<keyword evidence="3" id="KW-1185">Reference proteome</keyword>